<dbReference type="GO" id="GO:0015990">
    <property type="term" value="P:electron transport coupled proton transport"/>
    <property type="evidence" value="ECO:0007669"/>
    <property type="project" value="TreeGrafter"/>
</dbReference>
<feature type="domain" description="NADH dehydrogenase subunit 5 C-terminal" evidence="20">
    <location>
        <begin position="380"/>
        <end position="560"/>
    </location>
</feature>
<comment type="catalytic activity">
    <reaction evidence="16 17">
        <text>a ubiquinone + NADH + 5 H(+)(in) = a ubiquinol + NAD(+) + 4 H(+)(out)</text>
        <dbReference type="Rhea" id="RHEA:29091"/>
        <dbReference type="Rhea" id="RHEA-COMP:9565"/>
        <dbReference type="Rhea" id="RHEA-COMP:9566"/>
        <dbReference type="ChEBI" id="CHEBI:15378"/>
        <dbReference type="ChEBI" id="CHEBI:16389"/>
        <dbReference type="ChEBI" id="CHEBI:17976"/>
        <dbReference type="ChEBI" id="CHEBI:57540"/>
        <dbReference type="ChEBI" id="CHEBI:57945"/>
        <dbReference type="EC" id="7.1.1.2"/>
    </reaction>
</comment>
<evidence type="ECO:0000256" key="9">
    <source>
        <dbReference type="ARBA" id="ARBA00022967"/>
    </source>
</evidence>
<feature type="transmembrane region" description="Helical" evidence="17">
    <location>
        <begin position="283"/>
        <end position="305"/>
    </location>
</feature>
<keyword evidence="12 17" id="KW-0520">NAD</keyword>
<evidence type="ECO:0000256" key="5">
    <source>
        <dbReference type="ARBA" id="ARBA00022448"/>
    </source>
</evidence>
<feature type="transmembrane region" description="Helical" evidence="17">
    <location>
        <begin position="541"/>
        <end position="561"/>
    </location>
</feature>
<dbReference type="GO" id="GO:0005743">
    <property type="term" value="C:mitochondrial inner membrane"/>
    <property type="evidence" value="ECO:0007669"/>
    <property type="project" value="UniProtKB-SubCell"/>
</dbReference>
<evidence type="ECO:0000259" key="18">
    <source>
        <dbReference type="Pfam" id="PF00361"/>
    </source>
</evidence>
<proteinExistence type="inferred from homology"/>
<evidence type="ECO:0000256" key="1">
    <source>
        <dbReference type="ARBA" id="ARBA00003257"/>
    </source>
</evidence>
<evidence type="ECO:0000256" key="8">
    <source>
        <dbReference type="ARBA" id="ARBA00022792"/>
    </source>
</evidence>
<keyword evidence="15 17" id="KW-0472">Membrane</keyword>
<keyword evidence="7 17" id="KW-0812">Transmembrane</keyword>
<dbReference type="PANTHER" id="PTHR42829">
    <property type="entry name" value="NADH-UBIQUINONE OXIDOREDUCTASE CHAIN 5"/>
    <property type="match status" value="1"/>
</dbReference>
<dbReference type="PANTHER" id="PTHR42829:SF2">
    <property type="entry name" value="NADH-UBIQUINONE OXIDOREDUCTASE CHAIN 5"/>
    <property type="match status" value="1"/>
</dbReference>
<evidence type="ECO:0000256" key="16">
    <source>
        <dbReference type="ARBA" id="ARBA00049551"/>
    </source>
</evidence>
<dbReference type="InterPro" id="IPR001516">
    <property type="entry name" value="Proton_antipo_N"/>
</dbReference>
<feature type="domain" description="NADH-Ubiquinone oxidoreductase (complex I) chain 5 N-terminal" evidence="19">
    <location>
        <begin position="34"/>
        <end position="79"/>
    </location>
</feature>
<feature type="transmembrane region" description="Helical" evidence="17">
    <location>
        <begin position="102"/>
        <end position="120"/>
    </location>
</feature>
<keyword evidence="11 17" id="KW-1133">Transmembrane helix</keyword>
<keyword evidence="5 17" id="KW-0813">Transport</keyword>
<dbReference type="GO" id="GO:0042773">
    <property type="term" value="P:ATP synthesis coupled electron transport"/>
    <property type="evidence" value="ECO:0007669"/>
    <property type="project" value="InterPro"/>
</dbReference>
<evidence type="ECO:0000256" key="17">
    <source>
        <dbReference type="RuleBase" id="RU003404"/>
    </source>
</evidence>
<feature type="transmembrane region" description="Helical" evidence="17">
    <location>
        <begin position="77"/>
        <end position="95"/>
    </location>
</feature>
<evidence type="ECO:0000256" key="6">
    <source>
        <dbReference type="ARBA" id="ARBA00022660"/>
    </source>
</evidence>
<feature type="transmembrane region" description="Helical" evidence="17">
    <location>
        <begin position="230"/>
        <end position="252"/>
    </location>
</feature>
<protein>
    <recommendedName>
        <fullName evidence="4 17">NADH-ubiquinone oxidoreductase chain 5</fullName>
        <ecNumber evidence="3 17">7.1.1.2</ecNumber>
    </recommendedName>
</protein>
<keyword evidence="10" id="KW-0249">Electron transport</keyword>
<dbReference type="PRINTS" id="PR01434">
    <property type="entry name" value="NADHDHGNASE5"/>
</dbReference>
<comment type="function">
    <text evidence="1">Core subunit of the mitochondrial membrane respiratory chain NADH dehydrogenase (Complex I) that is believed to belong to the minimal assembly required for catalysis. Complex I functions in the transfer of electrons from NADH to the respiratory chain. The immediate electron acceptor for the enzyme is believed to be ubiquinone.</text>
</comment>
<feature type="transmembrane region" description="Helical" evidence="17">
    <location>
        <begin position="6"/>
        <end position="26"/>
    </location>
</feature>
<reference evidence="21" key="1">
    <citation type="journal article" name="Sci. Rep.">
        <title>Rearrangement and evolution of mitochondrial genomes in Thysanoptera (Insecta).</title>
        <authorList>
            <person name="Tyagi K."/>
            <person name="Chakraborty R."/>
            <person name="Cameron S.L."/>
            <person name="Sweet A.D."/>
            <person name="Chandra K."/>
            <person name="Kumar V."/>
        </authorList>
    </citation>
    <scope>NUCLEOTIDE SEQUENCE</scope>
</reference>
<sequence>MLIMVLSIYFFSLGLYQLKFNITLVWEWELFYLNSCEVIFLLYMDYLCFLFMSFVLLISSMVVWYSSEYMEEDNNKNRFLLLVILFVISMMFLILSPNLISMLLGWDGLGLVSYCLVIFFQNVKSASAGMLTALTNRIGDVLILASIALMMSEGSWNYMMKVNSNIFALTILFFVLASMTKSAQIPFSSWLPAAMAAPTPVSSLVHSSTLVTAGVYSMIRFNNFLMSEEWISNILLFSGSMTMLMSGISANFETDIKKIIALSTLSQLGVMMSTLSIGFKELAFFHLIMHALFKALLFMCAGGFIHSSNNNQDIRFFGLLLSFSPLTTAFFNVSNLALCGFPFLSGFYSKDLILEKILMNSMNLMSMIMFILATMLTVMYTIRLLEISLNYSVMYFKPHFSENSFSSMKRSMILLFFFSIVMGCFGSNLFFFPYNTIILPFYLKFLIILICMLGALLSYLYSKINFSMYSLFNKVKMFDFFGSMWFLTFFSSSVMKNYSLLKSSKLTKILMFGWIEEMTGNKLNLLYRDFNNIINKEWKSVYYKTALSSFTFILILFCLLVPMPELT</sequence>
<evidence type="ECO:0000256" key="13">
    <source>
        <dbReference type="ARBA" id="ARBA00023075"/>
    </source>
</evidence>
<dbReference type="InterPro" id="IPR001750">
    <property type="entry name" value="ND/Mrp_TM"/>
</dbReference>
<keyword evidence="14 17" id="KW-0496">Mitochondrion</keyword>
<feature type="transmembrane region" description="Helical" evidence="17">
    <location>
        <begin position="364"/>
        <end position="385"/>
    </location>
</feature>
<dbReference type="AlphaFoldDB" id="A0A8A5L8T3"/>
<dbReference type="InterPro" id="IPR010934">
    <property type="entry name" value="NADH_DH_su5_C"/>
</dbReference>
<dbReference type="Pfam" id="PF00361">
    <property type="entry name" value="Proton_antipo_M"/>
    <property type="match status" value="1"/>
</dbReference>
<feature type="transmembrane region" description="Helical" evidence="17">
    <location>
        <begin position="162"/>
        <end position="180"/>
    </location>
</feature>
<keyword evidence="6" id="KW-0679">Respiratory chain</keyword>
<evidence type="ECO:0000256" key="14">
    <source>
        <dbReference type="ARBA" id="ARBA00023128"/>
    </source>
</evidence>
<evidence type="ECO:0000256" key="11">
    <source>
        <dbReference type="ARBA" id="ARBA00022989"/>
    </source>
</evidence>
<dbReference type="Pfam" id="PF06455">
    <property type="entry name" value="NADH5_C"/>
    <property type="match status" value="1"/>
</dbReference>
<evidence type="ECO:0000256" key="2">
    <source>
        <dbReference type="ARBA" id="ARBA00004448"/>
    </source>
</evidence>
<comment type="similarity">
    <text evidence="17">Belongs to the complex I subunit 5 family.</text>
</comment>
<feature type="transmembrane region" description="Helical" evidence="17">
    <location>
        <begin position="38"/>
        <end position="65"/>
    </location>
</feature>
<feature type="transmembrane region" description="Helical" evidence="17">
    <location>
        <begin position="412"/>
        <end position="431"/>
    </location>
</feature>
<evidence type="ECO:0000256" key="15">
    <source>
        <dbReference type="ARBA" id="ARBA00023136"/>
    </source>
</evidence>
<dbReference type="EMBL" id="MN072397">
    <property type="protein sequence ID" value="QTF76110.1"/>
    <property type="molecule type" value="Genomic_DNA"/>
</dbReference>
<feature type="transmembrane region" description="Helical" evidence="17">
    <location>
        <begin position="259"/>
        <end position="277"/>
    </location>
</feature>
<dbReference type="GO" id="GO:0008137">
    <property type="term" value="F:NADH dehydrogenase (ubiquinone) activity"/>
    <property type="evidence" value="ECO:0007669"/>
    <property type="project" value="UniProtKB-EC"/>
</dbReference>
<evidence type="ECO:0000256" key="10">
    <source>
        <dbReference type="ARBA" id="ARBA00022982"/>
    </source>
</evidence>
<evidence type="ECO:0000259" key="20">
    <source>
        <dbReference type="Pfam" id="PF06455"/>
    </source>
</evidence>
<accession>A0A8A5L8T3</accession>
<evidence type="ECO:0000256" key="12">
    <source>
        <dbReference type="ARBA" id="ARBA00023027"/>
    </source>
</evidence>
<comment type="function">
    <text evidence="17">Core subunit of the mitochondrial membrane respiratory chain NADH dehydrogenase (Complex I) which catalyzes electron transfer from NADH through the respiratory chain, using ubiquinone as an electron acceptor. Essential for the catalytic activity and assembly of complex I.</text>
</comment>
<feature type="transmembrane region" description="Helical" evidence="17">
    <location>
        <begin position="437"/>
        <end position="460"/>
    </location>
</feature>
<evidence type="ECO:0000259" key="19">
    <source>
        <dbReference type="Pfam" id="PF00662"/>
    </source>
</evidence>
<dbReference type="EC" id="7.1.1.2" evidence="3 17"/>
<gene>
    <name evidence="21" type="primary">nad5</name>
</gene>
<feature type="transmembrane region" description="Helical" evidence="17">
    <location>
        <begin position="317"/>
        <end position="344"/>
    </location>
</feature>
<keyword evidence="13 17" id="KW-0830">Ubiquinone</keyword>
<dbReference type="GO" id="GO:0003954">
    <property type="term" value="F:NADH dehydrogenase activity"/>
    <property type="evidence" value="ECO:0007669"/>
    <property type="project" value="TreeGrafter"/>
</dbReference>
<keyword evidence="9" id="KW-1278">Translocase</keyword>
<name>A0A8A5L8T3_9NEOP</name>
<evidence type="ECO:0000256" key="3">
    <source>
        <dbReference type="ARBA" id="ARBA00012944"/>
    </source>
</evidence>
<keyword evidence="8" id="KW-0999">Mitochondrion inner membrane</keyword>
<evidence type="ECO:0000256" key="7">
    <source>
        <dbReference type="ARBA" id="ARBA00022692"/>
    </source>
</evidence>
<feature type="domain" description="NADH:quinone oxidoreductase/Mrp antiporter transmembrane" evidence="18">
    <location>
        <begin position="96"/>
        <end position="373"/>
    </location>
</feature>
<evidence type="ECO:0000256" key="4">
    <source>
        <dbReference type="ARBA" id="ARBA00021096"/>
    </source>
</evidence>
<geneLocation type="mitochondrion" evidence="21"/>
<organism evidence="21">
    <name type="scientific">Holarthrothrips indicus</name>
    <dbReference type="NCBI Taxonomy" id="1965675"/>
    <lineage>
        <taxon>Eukaryota</taxon>
        <taxon>Metazoa</taxon>
        <taxon>Ecdysozoa</taxon>
        <taxon>Arthropoda</taxon>
        <taxon>Hexapoda</taxon>
        <taxon>Insecta</taxon>
        <taxon>Pterygota</taxon>
        <taxon>Neoptera</taxon>
        <taxon>Paraneoptera</taxon>
        <taxon>Thysanoptera</taxon>
        <taxon>Terebrantia</taxon>
        <taxon>Aeolothripoidea</taxon>
        <taxon>Stenurothripidae</taxon>
        <taxon>Holarthrothrips</taxon>
    </lineage>
</organism>
<evidence type="ECO:0000313" key="21">
    <source>
        <dbReference type="EMBL" id="QTF76110.1"/>
    </source>
</evidence>
<dbReference type="InterPro" id="IPR003945">
    <property type="entry name" value="NU5C-like"/>
</dbReference>
<feature type="transmembrane region" description="Helical" evidence="17">
    <location>
        <begin position="480"/>
        <end position="501"/>
    </location>
</feature>
<comment type="subcellular location">
    <subcellularLocation>
        <location evidence="2">Mitochondrion inner membrane</location>
        <topology evidence="2">Multi-pass membrane protein</topology>
    </subcellularLocation>
</comment>
<dbReference type="Pfam" id="PF00662">
    <property type="entry name" value="Proton_antipo_N"/>
    <property type="match status" value="1"/>
</dbReference>